<keyword evidence="6" id="KW-1185">Reference proteome</keyword>
<dbReference type="Gene3D" id="1.10.287.470">
    <property type="entry name" value="Helix hairpin bin"/>
    <property type="match status" value="3"/>
</dbReference>
<dbReference type="PANTHER" id="PTHR32347:SF23">
    <property type="entry name" value="BLL5650 PROTEIN"/>
    <property type="match status" value="1"/>
</dbReference>
<evidence type="ECO:0000256" key="1">
    <source>
        <dbReference type="ARBA" id="ARBA00004196"/>
    </source>
</evidence>
<evidence type="ECO:0000259" key="4">
    <source>
        <dbReference type="Pfam" id="PF25881"/>
    </source>
</evidence>
<dbReference type="InterPro" id="IPR050465">
    <property type="entry name" value="UPF0194_transport"/>
</dbReference>
<sequence>MAGLICAIPIVSQLLSACAPPGPIATGYVEGEFLLIAPVATAQIDVLEVERGDTVSTGDVLARMERRDAQIALAEANSALAQAESRLADLRAGRRPEEIRVVEAELASARAQAAEAERAAIRLRELFQRGAAAQSQLDDAETRAAVARARVAEVEANLAVARLPARAHEIAAAEAAVAQARARRDAAAWQLDQRTLTAPAPGRVDEILRRAGEIAGPQAPILSILPDGGALLRLYVSEPDLARIAPGVRLVVNCDGCPPGSHATVTYVSDEPEFTPPVIYSLENRQKLVWLVEARPDRPEPWMKPGQIVDVALAGDE</sequence>
<dbReference type="OrthoDB" id="9809385at2"/>
<dbReference type="AlphaFoldDB" id="A0A2S5JGQ9"/>
<dbReference type="GO" id="GO:0030313">
    <property type="term" value="C:cell envelope"/>
    <property type="evidence" value="ECO:0007669"/>
    <property type="project" value="UniProtKB-SubCell"/>
</dbReference>
<feature type="coiled-coil region" evidence="3">
    <location>
        <begin position="66"/>
        <end position="157"/>
    </location>
</feature>
<evidence type="ECO:0000313" key="6">
    <source>
        <dbReference type="Proteomes" id="UP000239736"/>
    </source>
</evidence>
<evidence type="ECO:0000313" key="5">
    <source>
        <dbReference type="EMBL" id="PPB80696.1"/>
    </source>
</evidence>
<dbReference type="Gene3D" id="2.40.50.100">
    <property type="match status" value="2"/>
</dbReference>
<evidence type="ECO:0000256" key="3">
    <source>
        <dbReference type="SAM" id="Coils"/>
    </source>
</evidence>
<dbReference type="PANTHER" id="PTHR32347">
    <property type="entry name" value="EFFLUX SYSTEM COMPONENT YKNX-RELATED"/>
    <property type="match status" value="1"/>
</dbReference>
<name>A0A2S5JGQ9_9RHOB</name>
<dbReference type="Proteomes" id="UP000239736">
    <property type="component" value="Unassembled WGS sequence"/>
</dbReference>
<gene>
    <name evidence="5" type="ORF">LV82_01428</name>
</gene>
<dbReference type="RefSeq" id="WP_104070308.1">
    <property type="nucleotide sequence ID" value="NZ_PRDS01000004.1"/>
</dbReference>
<comment type="caution">
    <text evidence="5">The sequence shown here is derived from an EMBL/GenBank/DDBJ whole genome shotgun (WGS) entry which is preliminary data.</text>
</comment>
<reference evidence="5 6" key="1">
    <citation type="submission" date="2018-01" db="EMBL/GenBank/DDBJ databases">
        <title>Genomic Encyclopedia of Archaeal and Bacterial Type Strains, Phase II (KMG-II): from individual species to whole genera.</title>
        <authorList>
            <person name="Goeker M."/>
        </authorList>
    </citation>
    <scope>NUCLEOTIDE SEQUENCE [LARGE SCALE GENOMIC DNA]</scope>
    <source>
        <strain evidence="5 6">DSM 12048</strain>
    </source>
</reference>
<accession>A0A2S5JGQ9</accession>
<keyword evidence="2 3" id="KW-0175">Coiled coil</keyword>
<organism evidence="5 6">
    <name type="scientific">Albidovulum inexpectatum</name>
    <dbReference type="NCBI Taxonomy" id="196587"/>
    <lineage>
        <taxon>Bacteria</taxon>
        <taxon>Pseudomonadati</taxon>
        <taxon>Pseudomonadota</taxon>
        <taxon>Alphaproteobacteria</taxon>
        <taxon>Rhodobacterales</taxon>
        <taxon>Paracoccaceae</taxon>
        <taxon>Albidovulum</taxon>
    </lineage>
</organism>
<feature type="domain" description="YbhG-like alpha-helical hairpin" evidence="4">
    <location>
        <begin position="64"/>
        <end position="192"/>
    </location>
</feature>
<dbReference type="SUPFAM" id="SSF111369">
    <property type="entry name" value="HlyD-like secretion proteins"/>
    <property type="match status" value="2"/>
</dbReference>
<comment type="subcellular location">
    <subcellularLocation>
        <location evidence="1">Cell envelope</location>
    </subcellularLocation>
</comment>
<dbReference type="Pfam" id="PF25881">
    <property type="entry name" value="HH_YBHG"/>
    <property type="match status" value="1"/>
</dbReference>
<proteinExistence type="predicted"/>
<evidence type="ECO:0000256" key="2">
    <source>
        <dbReference type="ARBA" id="ARBA00023054"/>
    </source>
</evidence>
<dbReference type="InterPro" id="IPR059052">
    <property type="entry name" value="HH_YbhG-like"/>
</dbReference>
<dbReference type="EMBL" id="PRDS01000004">
    <property type="protein sequence ID" value="PPB80696.1"/>
    <property type="molecule type" value="Genomic_DNA"/>
</dbReference>
<protein>
    <submittedName>
        <fullName evidence="5">HlyD family secretion protein</fullName>
    </submittedName>
</protein>